<proteinExistence type="inferred from homology"/>
<dbReference type="GO" id="GO:0005524">
    <property type="term" value="F:ATP binding"/>
    <property type="evidence" value="ECO:0007669"/>
    <property type="project" value="UniProtKB-KW"/>
</dbReference>
<evidence type="ECO:0000256" key="2">
    <source>
        <dbReference type="ARBA" id="ARBA00005417"/>
    </source>
</evidence>
<dbReference type="Pfam" id="PF00005">
    <property type="entry name" value="ABC_tran"/>
    <property type="match status" value="1"/>
</dbReference>
<evidence type="ECO:0000256" key="1">
    <source>
        <dbReference type="ARBA" id="ARBA00004202"/>
    </source>
</evidence>
<dbReference type="Gene3D" id="3.40.50.300">
    <property type="entry name" value="P-loop containing nucleotide triphosphate hydrolases"/>
    <property type="match status" value="1"/>
</dbReference>
<evidence type="ECO:0000256" key="5">
    <source>
        <dbReference type="ARBA" id="ARBA00022840"/>
    </source>
</evidence>
<organism evidence="9 10">
    <name type="scientific">Isoptericola chiayiensis</name>
    <dbReference type="NCBI Taxonomy" id="579446"/>
    <lineage>
        <taxon>Bacteria</taxon>
        <taxon>Bacillati</taxon>
        <taxon>Actinomycetota</taxon>
        <taxon>Actinomycetes</taxon>
        <taxon>Micrococcales</taxon>
        <taxon>Promicromonosporaceae</taxon>
        <taxon>Isoptericola</taxon>
    </lineage>
</organism>
<keyword evidence="3" id="KW-0813">Transport</keyword>
<dbReference type="PROSITE" id="PS00211">
    <property type="entry name" value="ABC_TRANSPORTER_1"/>
    <property type="match status" value="1"/>
</dbReference>
<comment type="subcellular location">
    <subcellularLocation>
        <location evidence="1">Cell membrane</location>
        <topology evidence="1">Peripheral membrane protein</topology>
    </subcellularLocation>
</comment>
<keyword evidence="4" id="KW-0547">Nucleotide-binding</keyword>
<dbReference type="SUPFAM" id="SSF52540">
    <property type="entry name" value="P-loop containing nucleoside triphosphate hydrolases"/>
    <property type="match status" value="1"/>
</dbReference>
<protein>
    <submittedName>
        <fullName evidence="9">ABC transporter ATP-binding protein</fullName>
    </submittedName>
</protein>
<dbReference type="SMART" id="SM00382">
    <property type="entry name" value="AAA"/>
    <property type="match status" value="1"/>
</dbReference>
<keyword evidence="5 9" id="KW-0067">ATP-binding</keyword>
<evidence type="ECO:0000313" key="9">
    <source>
        <dbReference type="EMBL" id="GAA4723310.1"/>
    </source>
</evidence>
<dbReference type="Pfam" id="PF13732">
    <property type="entry name" value="DrrA1-3_C"/>
    <property type="match status" value="1"/>
</dbReference>
<feature type="region of interest" description="Disordered" evidence="7">
    <location>
        <begin position="308"/>
        <end position="337"/>
    </location>
</feature>
<dbReference type="EMBL" id="BAABID010000006">
    <property type="protein sequence ID" value="GAA4723310.1"/>
    <property type="molecule type" value="Genomic_DNA"/>
</dbReference>
<dbReference type="InterPro" id="IPR017871">
    <property type="entry name" value="ABC_transporter-like_CS"/>
</dbReference>
<reference evidence="10" key="1">
    <citation type="journal article" date="2019" name="Int. J. Syst. Evol. Microbiol.">
        <title>The Global Catalogue of Microorganisms (GCM) 10K type strain sequencing project: providing services to taxonomists for standard genome sequencing and annotation.</title>
        <authorList>
            <consortium name="The Broad Institute Genomics Platform"/>
            <consortium name="The Broad Institute Genome Sequencing Center for Infectious Disease"/>
            <person name="Wu L."/>
            <person name="Ma J."/>
        </authorList>
    </citation>
    <scope>NUCLEOTIDE SEQUENCE [LARGE SCALE GENOMIC DNA]</scope>
    <source>
        <strain evidence="10">JCM 18063</strain>
    </source>
</reference>
<comment type="caution">
    <text evidence="9">The sequence shown here is derived from an EMBL/GenBank/DDBJ whole genome shotgun (WGS) entry which is preliminary data.</text>
</comment>
<dbReference type="CDD" id="cd03230">
    <property type="entry name" value="ABC_DR_subfamily_A"/>
    <property type="match status" value="1"/>
</dbReference>
<gene>
    <name evidence="9" type="ORF">GCM10023216_11020</name>
</gene>
<dbReference type="InterPro" id="IPR025302">
    <property type="entry name" value="DrrA1/2-like_C"/>
</dbReference>
<dbReference type="Proteomes" id="UP001500956">
    <property type="component" value="Unassembled WGS sequence"/>
</dbReference>
<evidence type="ECO:0000256" key="6">
    <source>
        <dbReference type="ARBA" id="ARBA00023251"/>
    </source>
</evidence>
<accession>A0ABP8Y747</accession>
<sequence length="337" mass="35263">MTTTPATGTPGAGAPAIETRDLHKRFGSTRALDGLDLTVAEGEVAGFLGPNGAGKSTAIRVLLGLLSPTSGSARLLGGDPWTDAVALHRRLAYVPGDVTLWPNLTGGEAIDFLTRLRGTPDARRKRELLEAFELDPTKKAGTYSKGNRQKVALVAAFATEVPLLILDEPTSGLDPLMEAVFTERVREAAANGTSVLLSSHILSEVEKVCDTVTIIRSGRAVESGTLDELRHLTRSSVTAVVEGDPTSVARLDGVHDLVTADDPEGTRLTFDVDNAAMGATLTELSRLGVHSFSAAPPSLEELFLRHYGDDVSDDGTPAGDGRPGGRHAAEASGAGAR</sequence>
<dbReference type="PANTHER" id="PTHR42711:SF5">
    <property type="entry name" value="ABC TRANSPORTER ATP-BINDING PROTEIN NATA"/>
    <property type="match status" value="1"/>
</dbReference>
<dbReference type="InterPro" id="IPR027417">
    <property type="entry name" value="P-loop_NTPase"/>
</dbReference>
<evidence type="ECO:0000256" key="7">
    <source>
        <dbReference type="SAM" id="MobiDB-lite"/>
    </source>
</evidence>
<evidence type="ECO:0000256" key="4">
    <source>
        <dbReference type="ARBA" id="ARBA00022741"/>
    </source>
</evidence>
<name>A0ABP8Y747_9MICO</name>
<evidence type="ECO:0000313" key="10">
    <source>
        <dbReference type="Proteomes" id="UP001500956"/>
    </source>
</evidence>
<evidence type="ECO:0000256" key="3">
    <source>
        <dbReference type="ARBA" id="ARBA00022448"/>
    </source>
</evidence>
<comment type="similarity">
    <text evidence="2">Belongs to the ABC transporter superfamily.</text>
</comment>
<dbReference type="PANTHER" id="PTHR42711">
    <property type="entry name" value="ABC TRANSPORTER ATP-BINDING PROTEIN"/>
    <property type="match status" value="1"/>
</dbReference>
<dbReference type="InterPro" id="IPR003593">
    <property type="entry name" value="AAA+_ATPase"/>
</dbReference>
<dbReference type="PROSITE" id="PS50893">
    <property type="entry name" value="ABC_TRANSPORTER_2"/>
    <property type="match status" value="1"/>
</dbReference>
<evidence type="ECO:0000259" key="8">
    <source>
        <dbReference type="PROSITE" id="PS50893"/>
    </source>
</evidence>
<keyword evidence="10" id="KW-1185">Reference proteome</keyword>
<dbReference type="InterPro" id="IPR050763">
    <property type="entry name" value="ABC_transporter_ATP-binding"/>
</dbReference>
<feature type="domain" description="ABC transporter" evidence="8">
    <location>
        <begin position="17"/>
        <end position="242"/>
    </location>
</feature>
<dbReference type="InterPro" id="IPR003439">
    <property type="entry name" value="ABC_transporter-like_ATP-bd"/>
</dbReference>
<dbReference type="RefSeq" id="WP_172150952.1">
    <property type="nucleotide sequence ID" value="NZ_BAABID010000006.1"/>
</dbReference>
<keyword evidence="6" id="KW-0046">Antibiotic resistance</keyword>